<protein>
    <submittedName>
        <fullName evidence="1">Uncharacterized protein</fullName>
    </submittedName>
</protein>
<organism evidence="1 2">
    <name type="scientific">Dreissena polymorpha</name>
    <name type="common">Zebra mussel</name>
    <name type="synonym">Mytilus polymorpha</name>
    <dbReference type="NCBI Taxonomy" id="45954"/>
    <lineage>
        <taxon>Eukaryota</taxon>
        <taxon>Metazoa</taxon>
        <taxon>Spiralia</taxon>
        <taxon>Lophotrochozoa</taxon>
        <taxon>Mollusca</taxon>
        <taxon>Bivalvia</taxon>
        <taxon>Autobranchia</taxon>
        <taxon>Heteroconchia</taxon>
        <taxon>Euheterodonta</taxon>
        <taxon>Imparidentia</taxon>
        <taxon>Neoheterodontei</taxon>
        <taxon>Myida</taxon>
        <taxon>Dreissenoidea</taxon>
        <taxon>Dreissenidae</taxon>
        <taxon>Dreissena</taxon>
    </lineage>
</organism>
<evidence type="ECO:0000313" key="1">
    <source>
        <dbReference type="EMBL" id="KAH3700694.1"/>
    </source>
</evidence>
<reference evidence="1" key="2">
    <citation type="submission" date="2020-11" db="EMBL/GenBank/DDBJ databases">
        <authorList>
            <person name="McCartney M.A."/>
            <person name="Auch B."/>
            <person name="Kono T."/>
            <person name="Mallez S."/>
            <person name="Becker A."/>
            <person name="Gohl D.M."/>
            <person name="Silverstein K.A.T."/>
            <person name="Koren S."/>
            <person name="Bechman K.B."/>
            <person name="Herman A."/>
            <person name="Abrahante J.E."/>
            <person name="Garbe J."/>
        </authorList>
    </citation>
    <scope>NUCLEOTIDE SEQUENCE</scope>
    <source>
        <strain evidence="1">Duluth1</strain>
        <tissue evidence="1">Whole animal</tissue>
    </source>
</reference>
<sequence length="84" mass="9161">MKECMTSLQGAIAKHDGVLEFVCGRLSSLDEYGNCDGNFDEGEYYDDCENGEVLQLPSDKTAATPVVVDKHVIFITIFGPVQSV</sequence>
<evidence type="ECO:0000313" key="2">
    <source>
        <dbReference type="Proteomes" id="UP000828390"/>
    </source>
</evidence>
<keyword evidence="2" id="KW-1185">Reference proteome</keyword>
<dbReference type="EMBL" id="JAIWYP010000015">
    <property type="protein sequence ID" value="KAH3700694.1"/>
    <property type="molecule type" value="Genomic_DNA"/>
</dbReference>
<proteinExistence type="predicted"/>
<name>A0A9D3YHF8_DREPO</name>
<accession>A0A9D3YHF8</accession>
<comment type="caution">
    <text evidence="1">The sequence shown here is derived from an EMBL/GenBank/DDBJ whole genome shotgun (WGS) entry which is preliminary data.</text>
</comment>
<reference evidence="1" key="1">
    <citation type="journal article" date="2019" name="bioRxiv">
        <title>The Genome of the Zebra Mussel, Dreissena polymorpha: A Resource for Invasive Species Research.</title>
        <authorList>
            <person name="McCartney M.A."/>
            <person name="Auch B."/>
            <person name="Kono T."/>
            <person name="Mallez S."/>
            <person name="Zhang Y."/>
            <person name="Obille A."/>
            <person name="Becker A."/>
            <person name="Abrahante J.E."/>
            <person name="Garbe J."/>
            <person name="Badalamenti J.P."/>
            <person name="Herman A."/>
            <person name="Mangelson H."/>
            <person name="Liachko I."/>
            <person name="Sullivan S."/>
            <person name="Sone E.D."/>
            <person name="Koren S."/>
            <person name="Silverstein K.A.T."/>
            <person name="Beckman K.B."/>
            <person name="Gohl D.M."/>
        </authorList>
    </citation>
    <scope>NUCLEOTIDE SEQUENCE</scope>
    <source>
        <strain evidence="1">Duluth1</strain>
        <tissue evidence="1">Whole animal</tissue>
    </source>
</reference>
<dbReference type="Proteomes" id="UP000828390">
    <property type="component" value="Unassembled WGS sequence"/>
</dbReference>
<dbReference type="AlphaFoldDB" id="A0A9D3YHF8"/>
<gene>
    <name evidence="1" type="ORF">DPMN_075671</name>
</gene>